<evidence type="ECO:0000256" key="1">
    <source>
        <dbReference type="SAM" id="Phobius"/>
    </source>
</evidence>
<proteinExistence type="predicted"/>
<organism evidence="2 3">
    <name type="scientific">Jiangella asiatica</name>
    <dbReference type="NCBI Taxonomy" id="2530372"/>
    <lineage>
        <taxon>Bacteria</taxon>
        <taxon>Bacillati</taxon>
        <taxon>Actinomycetota</taxon>
        <taxon>Actinomycetes</taxon>
        <taxon>Jiangellales</taxon>
        <taxon>Jiangellaceae</taxon>
        <taxon>Jiangella</taxon>
    </lineage>
</organism>
<name>A0A4V2Z0J7_9ACTN</name>
<dbReference type="RefSeq" id="WP_131899229.1">
    <property type="nucleotide sequence ID" value="NZ_SMKZ01000043.1"/>
</dbReference>
<protein>
    <submittedName>
        <fullName evidence="2">Uncharacterized protein</fullName>
    </submittedName>
</protein>
<comment type="caution">
    <text evidence="2">The sequence shown here is derived from an EMBL/GenBank/DDBJ whole genome shotgun (WGS) entry which is preliminary data.</text>
</comment>
<reference evidence="2 3" key="1">
    <citation type="submission" date="2019-03" db="EMBL/GenBank/DDBJ databases">
        <title>Draft genome sequences of novel Actinobacteria.</title>
        <authorList>
            <person name="Sahin N."/>
            <person name="Ay H."/>
            <person name="Saygin H."/>
        </authorList>
    </citation>
    <scope>NUCLEOTIDE SEQUENCE [LARGE SCALE GENOMIC DNA]</scope>
    <source>
        <strain evidence="2 3">5K138</strain>
    </source>
</reference>
<accession>A0A4V2Z0J7</accession>
<evidence type="ECO:0000313" key="2">
    <source>
        <dbReference type="EMBL" id="TDE01178.1"/>
    </source>
</evidence>
<keyword evidence="1" id="KW-1133">Transmembrane helix</keyword>
<keyword evidence="1" id="KW-0472">Membrane</keyword>
<gene>
    <name evidence="2" type="ORF">E1269_23735</name>
</gene>
<keyword evidence="3" id="KW-1185">Reference proteome</keyword>
<feature type="transmembrane region" description="Helical" evidence="1">
    <location>
        <begin position="181"/>
        <end position="202"/>
    </location>
</feature>
<keyword evidence="1" id="KW-0812">Transmembrane</keyword>
<feature type="transmembrane region" description="Helical" evidence="1">
    <location>
        <begin position="53"/>
        <end position="78"/>
    </location>
</feature>
<sequence length="289" mass="30095">MSTESTSEVYTKAAERLRDTLKWFLTSLAAVGAVLIAGLSLSNIGEATGARLLAVAVGLVVAIAAVISAAAVCASVLGEGVNLSVYNMPTDPDLTRDISQDTALVAAIGDGGVAGLGEQLTRAVNEQQEAFREHQNDPQNETKKAVYRAKDLEVARLNGIADTVVRMAAYRLMRQRFNAGARWVAGLSVVAGVGIFLFAWGANAPDEAVGQIPAVVETPTDVEVHLDQAGRDRLQDELGEACVADVIPAVVLEDRGGGEYRVAVASTDDCDAILVDLGPADGAVALPAE</sequence>
<dbReference type="EMBL" id="SMKZ01000043">
    <property type="protein sequence ID" value="TDE01178.1"/>
    <property type="molecule type" value="Genomic_DNA"/>
</dbReference>
<evidence type="ECO:0000313" key="3">
    <source>
        <dbReference type="Proteomes" id="UP000294739"/>
    </source>
</evidence>
<feature type="transmembrane region" description="Helical" evidence="1">
    <location>
        <begin position="21"/>
        <end position="41"/>
    </location>
</feature>
<dbReference type="AlphaFoldDB" id="A0A4V2Z0J7"/>
<dbReference type="Proteomes" id="UP000294739">
    <property type="component" value="Unassembled WGS sequence"/>
</dbReference>
<dbReference type="InParanoid" id="A0A4V2Z0J7"/>